<accession>A0A0C9URU5</accession>
<dbReference type="InterPro" id="IPR013108">
    <property type="entry name" value="Amidohydro_3"/>
</dbReference>
<dbReference type="PANTHER" id="PTHR22642">
    <property type="entry name" value="IMIDAZOLONEPROPIONASE"/>
    <property type="match status" value="1"/>
</dbReference>
<dbReference type="Pfam" id="PF07969">
    <property type="entry name" value="Amidohydro_3"/>
    <property type="match status" value="1"/>
</dbReference>
<dbReference type="OrthoDB" id="3501663at2759"/>
<gene>
    <name evidence="2" type="ORF">M422DRAFT_50359</name>
</gene>
<dbReference type="SUPFAM" id="SSF51556">
    <property type="entry name" value="Metallo-dependent hydrolases"/>
    <property type="match status" value="1"/>
</dbReference>
<organism evidence="2 3">
    <name type="scientific">Sphaerobolus stellatus (strain SS14)</name>
    <dbReference type="NCBI Taxonomy" id="990650"/>
    <lineage>
        <taxon>Eukaryota</taxon>
        <taxon>Fungi</taxon>
        <taxon>Dikarya</taxon>
        <taxon>Basidiomycota</taxon>
        <taxon>Agaricomycotina</taxon>
        <taxon>Agaricomycetes</taxon>
        <taxon>Phallomycetidae</taxon>
        <taxon>Geastrales</taxon>
        <taxon>Sphaerobolaceae</taxon>
        <taxon>Sphaerobolus</taxon>
    </lineage>
</organism>
<keyword evidence="3" id="KW-1185">Reference proteome</keyword>
<evidence type="ECO:0000313" key="2">
    <source>
        <dbReference type="EMBL" id="KIJ37554.1"/>
    </source>
</evidence>
<dbReference type="Proteomes" id="UP000054279">
    <property type="component" value="Unassembled WGS sequence"/>
</dbReference>
<evidence type="ECO:0000259" key="1">
    <source>
        <dbReference type="Pfam" id="PF07969"/>
    </source>
</evidence>
<proteinExistence type="predicted"/>
<dbReference type="Gene3D" id="3.20.20.140">
    <property type="entry name" value="Metal-dependent hydrolases"/>
    <property type="match status" value="2"/>
</dbReference>
<dbReference type="HOGENOM" id="CLU_1185689_0_0_1"/>
<evidence type="ECO:0000313" key="3">
    <source>
        <dbReference type="Proteomes" id="UP000054279"/>
    </source>
</evidence>
<sequence>MIPIRLYIMGHLASDDYWGLKIPRLVNYGPSGRPNVRSIKLVADGALGLWGAAMIEPYSDDSSTHGLLLSPPDVLAKNAAKFFFLKMGGRFKNIIDIFEKELQTRNVSEIMQLSDLDRMGKLGTLASAQLTHATSDMAYAELRIGPEPHIYILMIKSPNHVLPIGSDFPIESIDPLKGFYAAVAGLTPERNSPHGLGGWYPSEKLTRAQALKGMTYDAAYAAFAEDNMARLKRD</sequence>
<dbReference type="PANTHER" id="PTHR22642:SF2">
    <property type="entry name" value="PROTEIN LONG AFTER FAR-RED 3"/>
    <property type="match status" value="1"/>
</dbReference>
<dbReference type="EMBL" id="KN837168">
    <property type="protein sequence ID" value="KIJ37554.1"/>
    <property type="molecule type" value="Genomic_DNA"/>
</dbReference>
<name>A0A0C9URU5_SPHS4</name>
<dbReference type="InterPro" id="IPR032466">
    <property type="entry name" value="Metal_Hydrolase"/>
</dbReference>
<dbReference type="AlphaFoldDB" id="A0A0C9URU5"/>
<feature type="domain" description="Amidohydrolase 3" evidence="1">
    <location>
        <begin position="109"/>
        <end position="227"/>
    </location>
</feature>
<reference evidence="2 3" key="1">
    <citation type="submission" date="2014-06" db="EMBL/GenBank/DDBJ databases">
        <title>Evolutionary Origins and Diversification of the Mycorrhizal Mutualists.</title>
        <authorList>
            <consortium name="DOE Joint Genome Institute"/>
            <consortium name="Mycorrhizal Genomics Consortium"/>
            <person name="Kohler A."/>
            <person name="Kuo A."/>
            <person name="Nagy L.G."/>
            <person name="Floudas D."/>
            <person name="Copeland A."/>
            <person name="Barry K.W."/>
            <person name="Cichocki N."/>
            <person name="Veneault-Fourrey C."/>
            <person name="LaButti K."/>
            <person name="Lindquist E.A."/>
            <person name="Lipzen A."/>
            <person name="Lundell T."/>
            <person name="Morin E."/>
            <person name="Murat C."/>
            <person name="Riley R."/>
            <person name="Ohm R."/>
            <person name="Sun H."/>
            <person name="Tunlid A."/>
            <person name="Henrissat B."/>
            <person name="Grigoriev I.V."/>
            <person name="Hibbett D.S."/>
            <person name="Martin F."/>
        </authorList>
    </citation>
    <scope>NUCLEOTIDE SEQUENCE [LARGE SCALE GENOMIC DNA]</scope>
    <source>
        <strain evidence="2 3">SS14</strain>
    </source>
</reference>
<protein>
    <recommendedName>
        <fullName evidence="1">Amidohydrolase 3 domain-containing protein</fullName>
    </recommendedName>
</protein>